<proteinExistence type="predicted"/>
<protein>
    <submittedName>
        <fullName evidence="1">Uncharacterized protein</fullName>
    </submittedName>
</protein>
<dbReference type="PROSITE" id="PS51257">
    <property type="entry name" value="PROKAR_LIPOPROTEIN"/>
    <property type="match status" value="1"/>
</dbReference>
<gene>
    <name evidence="1" type="ORF">K4G66_04215</name>
</gene>
<sequence>MKKVLYSFLWLFTVGGFLFLTSCGEDGEDPLPITNPTLSGFQVGGVDTTGVTAEPGDAITVNVAYDLDGATGVSLIAYIGDSAVISSLPLSATSANPIQTNFTVPEDAMEDFTVVYELQDADSTTIDSENFDVTVDIAVDATVYEAVLLAAPIGQAPGERTSETFFSATDGETYSVEQVVAGTDVASADIHFGYYYGNTGLASIASPAEYPENVYNLGPNGANWGTLNETLFRPVASLTEEAFDDITRSDVVASQFETAGSADETGRINELAVGAIYAFSFSEGDETRFGIFRVDDIEPGFESNDYISLTVKVAVDE</sequence>
<name>A0AA49GQ49_9BACT</name>
<reference evidence="1" key="1">
    <citation type="journal article" date="2023" name="Comput. Struct. Biotechnol. J.">
        <title>Discovery of a novel marine Bacteroidetes with a rich repertoire of carbohydrate-active enzymes.</title>
        <authorList>
            <person name="Chen B."/>
            <person name="Liu G."/>
            <person name="Chen Q."/>
            <person name="Wang H."/>
            <person name="Liu L."/>
            <person name="Tang K."/>
        </authorList>
    </citation>
    <scope>NUCLEOTIDE SEQUENCE</scope>
    <source>
        <strain evidence="1">TK19036</strain>
    </source>
</reference>
<dbReference type="EMBL" id="CP120682">
    <property type="protein sequence ID" value="WKN37911.1"/>
    <property type="molecule type" value="Genomic_DNA"/>
</dbReference>
<organism evidence="1">
    <name type="scientific">Roseihalotalea indica</name>
    <dbReference type="NCBI Taxonomy" id="2867963"/>
    <lineage>
        <taxon>Bacteria</taxon>
        <taxon>Pseudomonadati</taxon>
        <taxon>Bacteroidota</taxon>
        <taxon>Cytophagia</taxon>
        <taxon>Cytophagales</taxon>
        <taxon>Catalimonadaceae</taxon>
        <taxon>Roseihalotalea</taxon>
    </lineage>
</organism>
<reference evidence="1" key="2">
    <citation type="journal article" date="2024" name="Antonie Van Leeuwenhoek">
        <title>Roseihalotalea indica gen. nov., sp. nov., a halophilic Bacteroidetes from mesopelagic Southwest Indian Ocean with higher carbohydrate metabolic potential.</title>
        <authorList>
            <person name="Chen B."/>
            <person name="Zhang M."/>
            <person name="Lin D."/>
            <person name="Ye J."/>
            <person name="Tang K."/>
        </authorList>
    </citation>
    <scope>NUCLEOTIDE SEQUENCE</scope>
    <source>
        <strain evidence="1">TK19036</strain>
    </source>
</reference>
<accession>A0AA49GQ49</accession>
<dbReference type="AlphaFoldDB" id="A0AA49GQ49"/>
<evidence type="ECO:0000313" key="1">
    <source>
        <dbReference type="EMBL" id="WKN37911.1"/>
    </source>
</evidence>